<sequence>MEGGLVDHKREFVGVLCTLALATGLSACGAPIPREAVPEGWALEVHQPGEWWTQPLIPRSVVVQRCPPPIGWASEPDLSNVTGVLPGSDVEYSFASDDYHCSVGWSEPASEGEFSVADMSTEAGLRRACSRSGLPMDASWRFLGSKPSERVGDLPGMEEGGLETWEVATAAFIDEFGTVVSCLVEHMGDAGTFQWVELSVGADTAVTPGGAACPVQPRNMARDDDGTLMDYQLRGAGAVREDRGKILTEATTLRIGVVGDSVMTSHPVVDGIAIVDASVVPNATIPFDWDQPLPVEGQIYDADGDLLATCRG</sequence>
<keyword evidence="2" id="KW-1185">Reference proteome</keyword>
<accession>A0A3M0GGD6</accession>
<dbReference type="EMBL" id="REFW01000001">
    <property type="protein sequence ID" value="RMB61772.1"/>
    <property type="molecule type" value="Genomic_DNA"/>
</dbReference>
<gene>
    <name evidence="1" type="ORF">EAX62_03890</name>
</gene>
<dbReference type="Proteomes" id="UP000275256">
    <property type="component" value="Unassembled WGS sequence"/>
</dbReference>
<organism evidence="1 2">
    <name type="scientific">Tessaracoccus antarcticus</name>
    <dbReference type="NCBI Taxonomy" id="2479848"/>
    <lineage>
        <taxon>Bacteria</taxon>
        <taxon>Bacillati</taxon>
        <taxon>Actinomycetota</taxon>
        <taxon>Actinomycetes</taxon>
        <taxon>Propionibacteriales</taxon>
        <taxon>Propionibacteriaceae</taxon>
        <taxon>Tessaracoccus</taxon>
    </lineage>
</organism>
<dbReference type="AlphaFoldDB" id="A0A3M0GGD6"/>
<evidence type="ECO:0000313" key="2">
    <source>
        <dbReference type="Proteomes" id="UP000275256"/>
    </source>
</evidence>
<protein>
    <submittedName>
        <fullName evidence="1">Uncharacterized protein</fullName>
    </submittedName>
</protein>
<comment type="caution">
    <text evidence="1">The sequence shown here is derived from an EMBL/GenBank/DDBJ whole genome shotgun (WGS) entry which is preliminary data.</text>
</comment>
<name>A0A3M0GGD6_9ACTN</name>
<evidence type="ECO:0000313" key="1">
    <source>
        <dbReference type="EMBL" id="RMB61772.1"/>
    </source>
</evidence>
<proteinExistence type="predicted"/>
<reference evidence="1 2" key="1">
    <citation type="submission" date="2018-10" db="EMBL/GenBank/DDBJ databases">
        <title>Tessaracoccus antarcticuss sp. nov., isolated from sediment.</title>
        <authorList>
            <person name="Zhou L.Y."/>
            <person name="Du Z.J."/>
        </authorList>
    </citation>
    <scope>NUCLEOTIDE SEQUENCE [LARGE SCALE GENOMIC DNA]</scope>
    <source>
        <strain evidence="1 2">JDX10</strain>
    </source>
</reference>